<dbReference type="InterPro" id="IPR028995">
    <property type="entry name" value="Glyco_hydro_57/38_cen_sf"/>
</dbReference>
<dbReference type="InterPro" id="IPR011330">
    <property type="entry name" value="Glyco_hydro/deAcase_b/a-brl"/>
</dbReference>
<evidence type="ECO:0000256" key="4">
    <source>
        <dbReference type="ARBA" id="ARBA00023295"/>
    </source>
</evidence>
<dbReference type="PANTHER" id="PTHR46017">
    <property type="entry name" value="ALPHA-MANNOSIDASE 2C1"/>
    <property type="match status" value="1"/>
</dbReference>
<dbReference type="CDD" id="cd10789">
    <property type="entry name" value="GH38N_AMII_ER_cytosolic"/>
    <property type="match status" value="1"/>
</dbReference>
<dbReference type="Proteomes" id="UP001595937">
    <property type="component" value="Unassembled WGS sequence"/>
</dbReference>
<dbReference type="RefSeq" id="WP_343925283.1">
    <property type="nucleotide sequence ID" value="NZ_BAAAIR010000045.1"/>
</dbReference>
<evidence type="ECO:0000256" key="1">
    <source>
        <dbReference type="ARBA" id="ARBA00009792"/>
    </source>
</evidence>
<dbReference type="Pfam" id="PF01074">
    <property type="entry name" value="Glyco_hydro_38N"/>
    <property type="match status" value="1"/>
</dbReference>
<feature type="domain" description="Glycoside hydrolase family 38 central" evidence="6">
    <location>
        <begin position="520"/>
        <end position="598"/>
    </location>
</feature>
<dbReference type="SUPFAM" id="SSF88713">
    <property type="entry name" value="Glycoside hydrolase/deacetylase"/>
    <property type="match status" value="1"/>
</dbReference>
<dbReference type="Pfam" id="PF22907">
    <property type="entry name" value="Ams1-like_1st"/>
    <property type="match status" value="1"/>
</dbReference>
<feature type="compositionally biased region" description="Low complexity" evidence="5">
    <location>
        <begin position="774"/>
        <end position="794"/>
    </location>
</feature>
<dbReference type="SUPFAM" id="SSF74650">
    <property type="entry name" value="Galactose mutarotase-like"/>
    <property type="match status" value="1"/>
</dbReference>
<dbReference type="Pfam" id="PF09261">
    <property type="entry name" value="Alpha-mann_mid"/>
    <property type="match status" value="1"/>
</dbReference>
<dbReference type="Gene3D" id="3.20.110.10">
    <property type="entry name" value="Glycoside hydrolase 38, N terminal domain"/>
    <property type="match status" value="1"/>
</dbReference>
<dbReference type="InterPro" id="IPR015341">
    <property type="entry name" value="Glyco_hydro_38_cen"/>
</dbReference>
<dbReference type="InterPro" id="IPR027291">
    <property type="entry name" value="Glyco_hydro_38_N_sf"/>
</dbReference>
<dbReference type="Gene3D" id="2.70.98.30">
    <property type="entry name" value="Golgi alpha-mannosidase II, domain 4"/>
    <property type="match status" value="1"/>
</dbReference>
<dbReference type="SMART" id="SM00872">
    <property type="entry name" value="Alpha-mann_mid"/>
    <property type="match status" value="1"/>
</dbReference>
<dbReference type="InterPro" id="IPR011682">
    <property type="entry name" value="Glyco_hydro_38_C"/>
</dbReference>
<name>A0ABW0FBV6_9MICO</name>
<dbReference type="InterPro" id="IPR054723">
    <property type="entry name" value="Ams1-like_N"/>
</dbReference>
<reference evidence="8" key="1">
    <citation type="journal article" date="2019" name="Int. J. Syst. Evol. Microbiol.">
        <title>The Global Catalogue of Microorganisms (GCM) 10K type strain sequencing project: providing services to taxonomists for standard genome sequencing and annotation.</title>
        <authorList>
            <consortium name="The Broad Institute Genomics Platform"/>
            <consortium name="The Broad Institute Genome Sequencing Center for Infectious Disease"/>
            <person name="Wu L."/>
            <person name="Ma J."/>
        </authorList>
    </citation>
    <scope>NUCLEOTIDE SEQUENCE [LARGE SCALE GENOMIC DNA]</scope>
    <source>
        <strain evidence="8">CGMCC 1.16455</strain>
    </source>
</reference>
<dbReference type="PANTHER" id="PTHR46017:SF1">
    <property type="entry name" value="ALPHA-MANNOSIDASE 2C1"/>
    <property type="match status" value="1"/>
</dbReference>
<protein>
    <submittedName>
        <fullName evidence="7">Alpha-mannosidase</fullName>
    </submittedName>
</protein>
<evidence type="ECO:0000256" key="3">
    <source>
        <dbReference type="ARBA" id="ARBA00022801"/>
    </source>
</evidence>
<dbReference type="SUPFAM" id="SSF88688">
    <property type="entry name" value="Families 57/38 glycoside transferase middle domain"/>
    <property type="match status" value="1"/>
</dbReference>
<evidence type="ECO:0000256" key="2">
    <source>
        <dbReference type="ARBA" id="ARBA00022723"/>
    </source>
</evidence>
<dbReference type="Pfam" id="PF07748">
    <property type="entry name" value="Glyco_hydro_38C"/>
    <property type="match status" value="1"/>
</dbReference>
<organism evidence="7 8">
    <name type="scientific">Brachybacterium tyrofermentans</name>
    <dbReference type="NCBI Taxonomy" id="47848"/>
    <lineage>
        <taxon>Bacteria</taxon>
        <taxon>Bacillati</taxon>
        <taxon>Actinomycetota</taxon>
        <taxon>Actinomycetes</taxon>
        <taxon>Micrococcales</taxon>
        <taxon>Dermabacteraceae</taxon>
        <taxon>Brachybacterium</taxon>
    </lineage>
</organism>
<dbReference type="Gene3D" id="1.20.1270.50">
    <property type="entry name" value="Glycoside hydrolase family 38, central domain"/>
    <property type="match status" value="1"/>
</dbReference>
<comment type="similarity">
    <text evidence="1">Belongs to the glycosyl hydrolase 38 family.</text>
</comment>
<accession>A0ABW0FBV6</accession>
<gene>
    <name evidence="7" type="ORF">ACFPK8_00575</name>
</gene>
<dbReference type="GeneID" id="303298266"/>
<keyword evidence="4" id="KW-0326">Glycosidase</keyword>
<dbReference type="InterPro" id="IPR041147">
    <property type="entry name" value="GH38_C"/>
</dbReference>
<dbReference type="Pfam" id="PF17677">
    <property type="entry name" value="Glyco_hydro38C2"/>
    <property type="match status" value="1"/>
</dbReference>
<evidence type="ECO:0000313" key="8">
    <source>
        <dbReference type="Proteomes" id="UP001595937"/>
    </source>
</evidence>
<feature type="region of interest" description="Disordered" evidence="5">
    <location>
        <begin position="774"/>
        <end position="803"/>
    </location>
</feature>
<proteinExistence type="inferred from homology"/>
<keyword evidence="3" id="KW-0378">Hydrolase</keyword>
<dbReference type="InterPro" id="IPR037094">
    <property type="entry name" value="Glyco_hydro_38_cen_sf"/>
</dbReference>
<dbReference type="InterPro" id="IPR011013">
    <property type="entry name" value="Gal_mutarotase_sf_dom"/>
</dbReference>
<keyword evidence="8" id="KW-1185">Reference proteome</keyword>
<keyword evidence="2" id="KW-0479">Metal-binding</keyword>
<dbReference type="EMBL" id="JBHSLN010000003">
    <property type="protein sequence ID" value="MFC5296001.1"/>
    <property type="molecule type" value="Genomic_DNA"/>
</dbReference>
<evidence type="ECO:0000256" key="5">
    <source>
        <dbReference type="SAM" id="MobiDB-lite"/>
    </source>
</evidence>
<evidence type="ECO:0000259" key="6">
    <source>
        <dbReference type="SMART" id="SM00872"/>
    </source>
</evidence>
<dbReference type="InterPro" id="IPR000602">
    <property type="entry name" value="Glyco_hydro_38_N"/>
</dbReference>
<evidence type="ECO:0000313" key="7">
    <source>
        <dbReference type="EMBL" id="MFC5296001.1"/>
    </source>
</evidence>
<sequence>MFDDRELTEARIRRFSQDHLAPAISRETAPVTITAYRVPGEPIPPREAITEQAPQYVPIEVGAPLGRAWSTTWLHVTGTVPAHWADDGTSAPELIVNLSFTGQPGFQAEALVFTPDGVPVKAINPFNRYLPVAPGEELDYYLECAANPMVPGDWTFAPTPLGDLATIPEEELYTISELRLSRRDVRIWELAEDVRALVGLMVSLPEAGQRRHEILRALEAACDTADPDDLPGTVDAARDVLRPVLESPAHGSALTVLATGHAHIDSAWLWPVRETVRKVARTFSTVCALLESDADLTFSASSAQQFAWLKDRYPELFARIRGHVAAGRFVPVGGMWVESDTNMPGSEAMARQFVAGKRFFLEEFGVETRETWLPDSFGYSAALPQIAALAGQDNFLTQKVSWNQVNSFPHHTFRWEGLDGTSVFTHFPPADTYNGMLSGEELAYFERNFKEKGRSRIGIDLFGWGDGGGGPTREMMAAGRRAADLEGSPKVEFGTSQEFFDRARAEYPDAPIWNGELYLELHRGTYSAQLGTKQGNRRSEHLLHEAEFLASLAAIRVGVEYPYEELADLWEATLLGQFHDILPGSSIAWVHREAEQGHAATAERAEAIIAGALAALGDGPGVGATGSVGIDGIDGTGSTGADGADGPRLLVNTAPVPRRGIPAYGVGPVCSNSEGVVVIRAGDTISVENSALRAVLDSSGAISSLVDRTTGRESIAPGARGALLQLHRDTPNAWDAWDIDEFYRRVVRDLEAPTGVEVTEEGAGVRVSFTYSTSSDSAASDSTSSGSAASGSTAVAEGTDTSGVTGAGSTIVKTYVLRPEDKSLEIVHDIDWRERKKALKLAFGFDVRAATMSSETQFGHIDRPIPVNTSWDFARFETCAHRWVHLAEGGYGVAIANDSTYGHDVLRTLREADGGTTTTTRLTLVRAPEFPDPGADHGRYTLRVAVRPGAGIAEAIEEGYRLNLPERAVSAAVATTASAPLVTVDASSVLVETVKLAEDRSGDLVVRLYESAGARASTRVQLDAALGGGEVSVVDLLERPFPEDAPAFRSALERTGDGADRSDSTGGRVGAASAWLGDGAGAGDVELTFHPFEIKTLRITRRG</sequence>
<comment type="caution">
    <text evidence="7">The sequence shown here is derived from an EMBL/GenBank/DDBJ whole genome shotgun (WGS) entry which is preliminary data.</text>
</comment>